<protein>
    <submittedName>
        <fullName evidence="1">Uncharacterized protein</fullName>
    </submittedName>
</protein>
<evidence type="ECO:0000313" key="1">
    <source>
        <dbReference type="EMBL" id="WNF01867.1"/>
    </source>
</evidence>
<dbReference type="EMBL" id="CP117522">
    <property type="protein sequence ID" value="WNF01867.1"/>
    <property type="molecule type" value="Genomic_DNA"/>
</dbReference>
<sequence length="87" mass="9614">MPLDWRRPGPVGAMGTAPVDRLRDTLLVLTNLGADRARLTGIDWVDDAEFAANGLDAESTAELRRWAQSWADDITERLHELEVADGI</sequence>
<accession>A0ABY9VB54</accession>
<gene>
    <name evidence="1" type="ORF">PS467_18170</name>
</gene>
<name>A0ABY9VB54_9ACTN</name>
<organism evidence="1 2">
    <name type="scientific">Streptomyces luomodiensis</name>
    <dbReference type="NCBI Taxonomy" id="3026192"/>
    <lineage>
        <taxon>Bacteria</taxon>
        <taxon>Bacillati</taxon>
        <taxon>Actinomycetota</taxon>
        <taxon>Actinomycetes</taxon>
        <taxon>Kitasatosporales</taxon>
        <taxon>Streptomycetaceae</taxon>
        <taxon>Streptomyces</taxon>
    </lineage>
</organism>
<evidence type="ECO:0000313" key="2">
    <source>
        <dbReference type="Proteomes" id="UP001305606"/>
    </source>
</evidence>
<keyword evidence="2" id="KW-1185">Reference proteome</keyword>
<proteinExistence type="predicted"/>
<reference evidence="1 2" key="1">
    <citation type="submission" date="2023-02" db="EMBL/GenBank/DDBJ databases">
        <title>Streptomyces sp. SCA4-21 with antifungal activity against Fusarium oxysporum f. sp. cubense, Streptomyces sp. SCA2-17 with antifungal activity against Fusarium oxysporum f. sp. cubense.</title>
        <authorList>
            <person name="Qi D."/>
        </authorList>
    </citation>
    <scope>NUCLEOTIDE SEQUENCE [LARGE SCALE GENOMIC DNA]</scope>
    <source>
        <strain evidence="1 2">SCA4-21</strain>
    </source>
</reference>
<dbReference type="Proteomes" id="UP001305606">
    <property type="component" value="Chromosome"/>
</dbReference>
<dbReference type="RefSeq" id="WP_311040114.1">
    <property type="nucleotide sequence ID" value="NZ_CP117522.1"/>
</dbReference>